<dbReference type="PANTHER" id="PTHR43649:SF14">
    <property type="entry name" value="BLR3389 PROTEIN"/>
    <property type="match status" value="1"/>
</dbReference>
<keyword evidence="2" id="KW-0813">Transport</keyword>
<dbReference type="PROSITE" id="PS01037">
    <property type="entry name" value="SBP_BACTERIAL_1"/>
    <property type="match status" value="1"/>
</dbReference>
<dbReference type="Pfam" id="PF01547">
    <property type="entry name" value="SBP_bac_1"/>
    <property type="match status" value="1"/>
</dbReference>
<accession>A0A1X2ZRD8</accession>
<dbReference type="PANTHER" id="PTHR43649">
    <property type="entry name" value="ARABINOSE-BINDING PROTEIN-RELATED"/>
    <property type="match status" value="1"/>
</dbReference>
<dbReference type="CDD" id="cd13585">
    <property type="entry name" value="PBP2_TMBP_like"/>
    <property type="match status" value="1"/>
</dbReference>
<dbReference type="Gene3D" id="3.40.190.10">
    <property type="entry name" value="Periplasmic binding protein-like II"/>
    <property type="match status" value="1"/>
</dbReference>
<proteinExistence type="inferred from homology"/>
<dbReference type="Proteomes" id="UP000193208">
    <property type="component" value="Unassembled WGS sequence"/>
</dbReference>
<keyword evidence="3" id="KW-0732">Signal</keyword>
<sequence>MKKNPNIVIKFTNAGSGKNEYKALNNALEAGSGIPDIAMIEYYAIPEYVIKGSLKNLNDYGTAKYKDFYTPGTWNAVNFNGGMYGMPVDSGPMAFYYDKEVFDKAGISEPPSTWDEFYQDAKKIKQIGSYITNDPGNAGFFNAMVWQAGGHPYSTSKDGTKVTVKLTTDKGVQKFCDFWQKMIDEGLIETKTKDSSDDWYRSVGSGEFASVISAAWAPGMFLNNAPEGAGKWRIAQMPTWNVGEKVSSEYGGSSLALMSSSKNADAAYKFMEFASTNSDAIMSRVDQGGFPADLKTMSNDKFLSQTTMVNSDGDTVDYFGGEKFNAEFAEAAKRVTSKFEFLPYDVYARSVFTDTVGAAYTGQTTMKEGVKAWQDKLVEQGKSQGFTVNE</sequence>
<dbReference type="InterPro" id="IPR050490">
    <property type="entry name" value="Bact_solute-bd_prot1"/>
</dbReference>
<evidence type="ECO:0000313" key="6">
    <source>
        <dbReference type="Proteomes" id="UP000193208"/>
    </source>
</evidence>
<dbReference type="EMBL" id="LNKH01000013">
    <property type="protein sequence ID" value="OSG94842.1"/>
    <property type="molecule type" value="Genomic_DNA"/>
</dbReference>
<comment type="similarity">
    <text evidence="1">Belongs to the bacterial solute-binding protein 1 family.</text>
</comment>
<dbReference type="InterPro" id="IPR006059">
    <property type="entry name" value="SBP"/>
</dbReference>
<organism evidence="5 6">
    <name type="scientific">Bifidobacterium adolescentis</name>
    <dbReference type="NCBI Taxonomy" id="1680"/>
    <lineage>
        <taxon>Bacteria</taxon>
        <taxon>Bacillati</taxon>
        <taxon>Actinomycetota</taxon>
        <taxon>Actinomycetes</taxon>
        <taxon>Bifidobacteriales</taxon>
        <taxon>Bifidobacteriaceae</taxon>
        <taxon>Bifidobacterium</taxon>
    </lineage>
</organism>
<evidence type="ECO:0000256" key="2">
    <source>
        <dbReference type="ARBA" id="ARBA00022448"/>
    </source>
</evidence>
<reference evidence="6 7" key="1">
    <citation type="journal article" date="2016" name="Sci. Rep.">
        <title>Evaluation of genetic diversity among strains of the human gut commensal Bifidobacterium adolescentis.</title>
        <authorList>
            <person name="Duranti S."/>
            <person name="Milani C."/>
            <person name="Lugli G.A."/>
            <person name="Mancabelli L."/>
            <person name="Turroni F."/>
            <person name="Ferrario C."/>
            <person name="Mangifesta M."/>
            <person name="Viappiani A."/>
            <person name="Sanchez B."/>
            <person name="Margolles A."/>
            <person name="van Sinderen D."/>
            <person name="Ventura M."/>
        </authorList>
    </citation>
    <scope>NUCLEOTIDE SEQUENCE [LARGE SCALE GENOMIC DNA]</scope>
    <source>
        <strain evidence="4 7">AL46-2</strain>
        <strain evidence="5 6">AL46-7</strain>
    </source>
</reference>
<evidence type="ECO:0000313" key="7">
    <source>
        <dbReference type="Proteomes" id="UP000193905"/>
    </source>
</evidence>
<dbReference type="Proteomes" id="UP000193905">
    <property type="component" value="Unassembled WGS sequence"/>
</dbReference>
<evidence type="ECO:0000313" key="5">
    <source>
        <dbReference type="EMBL" id="OSG96943.1"/>
    </source>
</evidence>
<protein>
    <submittedName>
        <fullName evidence="5">Carbohydrate ABC transporter substrate-binding protein, CUT1 family</fullName>
    </submittedName>
</protein>
<dbReference type="AlphaFoldDB" id="A0A1X2ZRD8"/>
<dbReference type="GO" id="GO:0055085">
    <property type="term" value="P:transmembrane transport"/>
    <property type="evidence" value="ECO:0007669"/>
    <property type="project" value="InterPro"/>
</dbReference>
<gene>
    <name evidence="4" type="ORF">AL0462_1739</name>
    <name evidence="5" type="ORF">AL0467_1820</name>
</gene>
<dbReference type="EMBL" id="LNKI01000011">
    <property type="protein sequence ID" value="OSG96943.1"/>
    <property type="molecule type" value="Genomic_DNA"/>
</dbReference>
<comment type="caution">
    <text evidence="5">The sequence shown here is derived from an EMBL/GenBank/DDBJ whole genome shotgun (WGS) entry which is preliminary data.</text>
</comment>
<name>A0A1X2ZRD8_BIFAD</name>
<evidence type="ECO:0000256" key="1">
    <source>
        <dbReference type="ARBA" id="ARBA00008520"/>
    </source>
</evidence>
<evidence type="ECO:0000313" key="4">
    <source>
        <dbReference type="EMBL" id="OSG94842.1"/>
    </source>
</evidence>
<dbReference type="InterPro" id="IPR006061">
    <property type="entry name" value="SBP_1_CS"/>
</dbReference>
<dbReference type="SUPFAM" id="SSF53850">
    <property type="entry name" value="Periplasmic binding protein-like II"/>
    <property type="match status" value="1"/>
</dbReference>
<evidence type="ECO:0000256" key="3">
    <source>
        <dbReference type="ARBA" id="ARBA00022729"/>
    </source>
</evidence>